<organism evidence="2 3">
    <name type="scientific">Elysia chlorotica</name>
    <name type="common">Eastern emerald elysia</name>
    <name type="synonym">Sea slug</name>
    <dbReference type="NCBI Taxonomy" id="188477"/>
    <lineage>
        <taxon>Eukaryota</taxon>
        <taxon>Metazoa</taxon>
        <taxon>Spiralia</taxon>
        <taxon>Lophotrochozoa</taxon>
        <taxon>Mollusca</taxon>
        <taxon>Gastropoda</taxon>
        <taxon>Heterobranchia</taxon>
        <taxon>Euthyneura</taxon>
        <taxon>Panpulmonata</taxon>
        <taxon>Sacoglossa</taxon>
        <taxon>Placobranchoidea</taxon>
        <taxon>Plakobranchidae</taxon>
        <taxon>Elysia</taxon>
    </lineage>
</organism>
<reference evidence="2 3" key="1">
    <citation type="submission" date="2019-01" db="EMBL/GenBank/DDBJ databases">
        <title>A draft genome assembly of the solar-powered sea slug Elysia chlorotica.</title>
        <authorList>
            <person name="Cai H."/>
            <person name="Li Q."/>
            <person name="Fang X."/>
            <person name="Li J."/>
            <person name="Curtis N.E."/>
            <person name="Altenburger A."/>
            <person name="Shibata T."/>
            <person name="Feng M."/>
            <person name="Maeda T."/>
            <person name="Schwartz J.A."/>
            <person name="Shigenobu S."/>
            <person name="Lundholm N."/>
            <person name="Nishiyama T."/>
            <person name="Yang H."/>
            <person name="Hasebe M."/>
            <person name="Li S."/>
            <person name="Pierce S.K."/>
            <person name="Wang J."/>
        </authorList>
    </citation>
    <scope>NUCLEOTIDE SEQUENCE [LARGE SCALE GENOMIC DNA]</scope>
    <source>
        <strain evidence="2">EC2010</strain>
        <tissue evidence="2">Whole organism of an adult</tissue>
    </source>
</reference>
<comment type="caution">
    <text evidence="2">The sequence shown here is derived from an EMBL/GenBank/DDBJ whole genome shotgun (WGS) entry which is preliminary data.</text>
</comment>
<accession>A0A433STG8</accession>
<gene>
    <name evidence="2" type="ORF">EGW08_019678</name>
</gene>
<evidence type="ECO:0000256" key="1">
    <source>
        <dbReference type="SAM" id="SignalP"/>
    </source>
</evidence>
<feature type="chain" id="PRO_5018992506" evidence="1">
    <location>
        <begin position="25"/>
        <end position="200"/>
    </location>
</feature>
<evidence type="ECO:0000313" key="2">
    <source>
        <dbReference type="EMBL" id="RUS72559.1"/>
    </source>
</evidence>
<proteinExistence type="predicted"/>
<evidence type="ECO:0000313" key="3">
    <source>
        <dbReference type="Proteomes" id="UP000271974"/>
    </source>
</evidence>
<keyword evidence="1" id="KW-0732">Signal</keyword>
<keyword evidence="3" id="KW-1185">Reference proteome</keyword>
<protein>
    <submittedName>
        <fullName evidence="2">Uncharacterized protein</fullName>
    </submittedName>
</protein>
<dbReference type="EMBL" id="RQTK01001053">
    <property type="protein sequence ID" value="RUS72559.1"/>
    <property type="molecule type" value="Genomic_DNA"/>
</dbReference>
<dbReference type="Proteomes" id="UP000271974">
    <property type="component" value="Unassembled WGS sequence"/>
</dbReference>
<dbReference type="AlphaFoldDB" id="A0A433STG8"/>
<name>A0A433STG8_ELYCH</name>
<sequence>MMEQQLIIFVVILSGMVSHCLVEASPCQNPDKRPCFCSTSEGDVSLQALMDSQPNRDPLSVTSGGYTYYIAPCDNPITVTDCKNLNPDLVGCQVQTQTQSPGAFGMGLRYNYAVTGDPQKDTVVFINQFKDPLAGTIRVMRLHLACLSSEAGKLSFVNQTDPGPTTITYILCRYYCVSCWWNIVPQVCEKGRRQRIHPKL</sequence>
<feature type="signal peptide" evidence="1">
    <location>
        <begin position="1"/>
        <end position="24"/>
    </location>
</feature>